<keyword evidence="6 10" id="KW-0498">Mitosis</keyword>
<organism evidence="14 15">
    <name type="scientific">Galdieria partita</name>
    <dbReference type="NCBI Taxonomy" id="83374"/>
    <lineage>
        <taxon>Eukaryota</taxon>
        <taxon>Rhodophyta</taxon>
        <taxon>Bangiophyceae</taxon>
        <taxon>Galdieriales</taxon>
        <taxon>Galdieriaceae</taxon>
        <taxon>Galdieria</taxon>
    </lineage>
</organism>
<keyword evidence="7 10" id="KW-0226">DNA condensation</keyword>
<gene>
    <name evidence="14" type="ORF">GpartN1_g6261.t1</name>
</gene>
<keyword evidence="5 10" id="KW-0132">Cell division</keyword>
<evidence type="ECO:0000256" key="9">
    <source>
        <dbReference type="ARBA" id="ARBA00023306"/>
    </source>
</evidence>
<feature type="region of interest" description="Disordered" evidence="11">
    <location>
        <begin position="1158"/>
        <end position="1235"/>
    </location>
</feature>
<dbReference type="InterPro" id="IPR007673">
    <property type="entry name" value="Condensin_cplx_su1"/>
</dbReference>
<dbReference type="GO" id="GO:0051301">
    <property type="term" value="P:cell division"/>
    <property type="evidence" value="ECO:0007669"/>
    <property type="project" value="UniProtKB-KW"/>
</dbReference>
<comment type="caution">
    <text evidence="14">The sequence shown here is derived from an EMBL/GenBank/DDBJ whole genome shotgun (WGS) entry which is preliminary data.</text>
</comment>
<evidence type="ECO:0000256" key="10">
    <source>
        <dbReference type="PIRNR" id="PIRNR017127"/>
    </source>
</evidence>
<dbReference type="AlphaFoldDB" id="A0A9C7UTH3"/>
<dbReference type="Proteomes" id="UP001061958">
    <property type="component" value="Unassembled WGS sequence"/>
</dbReference>
<protein>
    <recommendedName>
        <fullName evidence="16">Condensin complex subunit 1</fullName>
    </recommendedName>
</protein>
<evidence type="ECO:0000256" key="6">
    <source>
        <dbReference type="ARBA" id="ARBA00022776"/>
    </source>
</evidence>
<dbReference type="Pfam" id="PF12922">
    <property type="entry name" value="Cnd1_N"/>
    <property type="match status" value="1"/>
</dbReference>
<dbReference type="GO" id="GO:0005634">
    <property type="term" value="C:nucleus"/>
    <property type="evidence" value="ECO:0007669"/>
    <property type="project" value="UniProtKB-SubCell"/>
</dbReference>
<keyword evidence="15" id="KW-1185">Reference proteome</keyword>
<reference evidence="14" key="1">
    <citation type="journal article" date="2022" name="Proc. Natl. Acad. Sci. U.S.A.">
        <title>Life cycle and functional genomics of the unicellular red alga Galdieria for elucidating algal and plant evolution and industrial use.</title>
        <authorList>
            <person name="Hirooka S."/>
            <person name="Itabashi T."/>
            <person name="Ichinose T.M."/>
            <person name="Onuma R."/>
            <person name="Fujiwara T."/>
            <person name="Yamashita S."/>
            <person name="Jong L.W."/>
            <person name="Tomita R."/>
            <person name="Iwane A.H."/>
            <person name="Miyagishima S.Y."/>
        </authorList>
    </citation>
    <scope>NUCLEOTIDE SEQUENCE</scope>
    <source>
        <strain evidence="14">NBRC 102759</strain>
    </source>
</reference>
<evidence type="ECO:0000256" key="11">
    <source>
        <dbReference type="SAM" id="MobiDB-lite"/>
    </source>
</evidence>
<dbReference type="InterPro" id="IPR024324">
    <property type="entry name" value="Condensin_cplx_su1_N"/>
</dbReference>
<feature type="region of interest" description="Disordered" evidence="11">
    <location>
        <begin position="132"/>
        <end position="158"/>
    </location>
</feature>
<feature type="domain" description="Condensin complex subunit 1 C-terminal" evidence="12">
    <location>
        <begin position="934"/>
        <end position="1094"/>
    </location>
</feature>
<sequence>MEQAALFKVPLHLEDLLKEGWEGYRIAEEDIEKYEASVDIDEDEISQLWFLPFPNLTHDAWSQVYLGIYNFRTLEDQQKETLYFIITKGVENALEYLRENHDSDIAKNLLKVTTFVLTHFIVEVQKAHLDETREQAPDELPKISSTSKKTKQSKRKENQKWNWNAEKIGTTLDWVLKLLDKCFSPQETPYEIDDKEFISLFARVCYVLIEDHSICKNRELKEVIFAILKVVFETLHYRPSAIAALLHLVRKYEHAAPFVAELIHYLDVNFLKGSLGAEVIREISQYDPVELSKAPTNSKNIATFLCELTDRSSAGIKENLSLLVDQLDCESYFVRNSIVHALGRYLLFLSSETKSEANEQVENAAQLRSSLFDILLKRVDDVHAFSRSKVLQVWQTLVDNKVVPQTLFPLLMQQVVARLRDKSSIVRKNSIALFESLLSNNPFGPSLVLAIFENKLKSYQGDDSRSQRLSESSQLSDCNASIDKEKAMDFYQCAVNFIVKVSEAIQILSTLVWSRSTLDVQEAISCIVTARQFEVDNSDTAVRSMLGLVFSRDASIRSSVIEAFIRLFVGDNEKDSLRRSMDITRGVVHLVSGATVGEVACIQKLLEELASRKLIDSRTIQMLWDIVFEKMPGVQKKQKKPSLLVLALVAPSLQVLISEQLTETLLERMKLWIREECELCSFAFGILQHSPIALKNKKVLREFGSEILNSLNFKERKIEQFERFLTCRLCVLEEFSRTIYSCDEEPSTTAAFVLMSLYDQLHLSLFENSTNEDAMEDDEVENLLEPYALNTLCILASLFYFAGHVALNELSLWESFIRRYRESVANKSSQVEVGTDTTDTEEIIPQEQEDSNANERHLDALLSHAKQEIISKQGVIGKLVSLAVGVILQRQFYPMIKACAISYITKLMCVDESFCEQHLKVVFTVLASDAPAAIRADIIIALCDLAVRYPNLIEPWSSQIFRCLQDSSVEVRRNTIMCITFLVLNDMMKIRGQVSEIVLCLVDSDSQVSNMCHSFFFEVSNKSKGFVYNILPEIISSLSSMKDLSEEHFKTIMSFLFSFIDKERHTEGLVERICQRFRLSEDASCWRNLAYCLSLLSYSERTIGKLANMLKYYGDKLHDAVVFQTFCNILSKARKFSKTEFRAFLDDFEDKLVECQQKQKDQEENEQVTENNESADIEKTPKEDKRKKVKKQVRIVEETSEEEQDEEEQKEPQEEFIKECPVPITDDYTSSEQLSQQVKRLSLRQVLRQRK</sequence>
<dbReference type="Gene3D" id="1.25.10.10">
    <property type="entry name" value="Leucine-rich Repeat Variant"/>
    <property type="match status" value="2"/>
</dbReference>
<comment type="subcellular location">
    <subcellularLocation>
        <location evidence="2">Chromosome</location>
    </subcellularLocation>
    <subcellularLocation>
        <location evidence="1">Nucleus</location>
    </subcellularLocation>
</comment>
<comment type="similarity">
    <text evidence="3 10">Belongs to the CND1 (condensin subunit 1) family.</text>
</comment>
<dbReference type="InterPro" id="IPR016024">
    <property type="entry name" value="ARM-type_fold"/>
</dbReference>
<name>A0A9C7UTH3_9RHOD</name>
<dbReference type="SUPFAM" id="SSF48371">
    <property type="entry name" value="ARM repeat"/>
    <property type="match status" value="1"/>
</dbReference>
<dbReference type="EMBL" id="BQMJ01000055">
    <property type="protein sequence ID" value="GJQ14470.1"/>
    <property type="molecule type" value="Genomic_DNA"/>
</dbReference>
<evidence type="ECO:0000256" key="2">
    <source>
        <dbReference type="ARBA" id="ARBA00004286"/>
    </source>
</evidence>
<dbReference type="GO" id="GO:0007076">
    <property type="term" value="P:mitotic chromosome condensation"/>
    <property type="evidence" value="ECO:0007669"/>
    <property type="project" value="InterPro"/>
</dbReference>
<feature type="domain" description="Condensin complex subunit 1 N-terminal" evidence="13">
    <location>
        <begin position="91"/>
        <end position="230"/>
    </location>
</feature>
<accession>A0A9C7UTH3</accession>
<dbReference type="OrthoDB" id="436262at2759"/>
<dbReference type="PANTHER" id="PTHR14222:SF2">
    <property type="entry name" value="CONDENSIN COMPLEX SUBUNIT 1"/>
    <property type="match status" value="1"/>
</dbReference>
<dbReference type="InterPro" id="IPR032682">
    <property type="entry name" value="Cnd1_C"/>
</dbReference>
<dbReference type="InterPro" id="IPR011989">
    <property type="entry name" value="ARM-like"/>
</dbReference>
<dbReference type="PANTHER" id="PTHR14222">
    <property type="entry name" value="CONDENSIN"/>
    <property type="match status" value="1"/>
</dbReference>
<evidence type="ECO:0000256" key="7">
    <source>
        <dbReference type="ARBA" id="ARBA00023067"/>
    </source>
</evidence>
<evidence type="ECO:0000259" key="12">
    <source>
        <dbReference type="Pfam" id="PF12717"/>
    </source>
</evidence>
<feature type="compositionally biased region" description="Basic and acidic residues" evidence="11">
    <location>
        <begin position="1176"/>
        <end position="1186"/>
    </location>
</feature>
<dbReference type="GO" id="GO:0000779">
    <property type="term" value="C:condensed chromosome, centromeric region"/>
    <property type="evidence" value="ECO:0007669"/>
    <property type="project" value="TreeGrafter"/>
</dbReference>
<keyword evidence="4" id="KW-0158">Chromosome</keyword>
<feature type="compositionally biased region" description="Basic and acidic residues" evidence="11">
    <location>
        <begin position="132"/>
        <end position="141"/>
    </location>
</feature>
<evidence type="ECO:0000259" key="13">
    <source>
        <dbReference type="Pfam" id="PF12922"/>
    </source>
</evidence>
<dbReference type="Pfam" id="PF12717">
    <property type="entry name" value="Cnd1"/>
    <property type="match status" value="1"/>
</dbReference>
<dbReference type="PIRSF" id="PIRSF017127">
    <property type="entry name" value="Condensin_D2"/>
    <property type="match status" value="1"/>
</dbReference>
<reference evidence="14" key="2">
    <citation type="submission" date="2022-01" db="EMBL/GenBank/DDBJ databases">
        <authorList>
            <person name="Hirooka S."/>
            <person name="Miyagishima S.Y."/>
        </authorList>
    </citation>
    <scope>NUCLEOTIDE SEQUENCE</scope>
    <source>
        <strain evidence="14">NBRC 102759</strain>
    </source>
</reference>
<feature type="compositionally biased region" description="Acidic residues" evidence="11">
    <location>
        <begin position="1198"/>
        <end position="1209"/>
    </location>
</feature>
<keyword evidence="8" id="KW-0539">Nucleus</keyword>
<evidence type="ECO:0000256" key="4">
    <source>
        <dbReference type="ARBA" id="ARBA00022454"/>
    </source>
</evidence>
<keyword evidence="9 10" id="KW-0131">Cell cycle</keyword>
<dbReference type="InterPro" id="IPR026971">
    <property type="entry name" value="CND1/NCAPD3"/>
</dbReference>
<evidence type="ECO:0000313" key="14">
    <source>
        <dbReference type="EMBL" id="GJQ14470.1"/>
    </source>
</evidence>
<evidence type="ECO:0008006" key="16">
    <source>
        <dbReference type="Google" id="ProtNLM"/>
    </source>
</evidence>
<dbReference type="GO" id="GO:0042393">
    <property type="term" value="F:histone binding"/>
    <property type="evidence" value="ECO:0007669"/>
    <property type="project" value="TreeGrafter"/>
</dbReference>
<dbReference type="GO" id="GO:0010032">
    <property type="term" value="P:meiotic chromosome condensation"/>
    <property type="evidence" value="ECO:0007669"/>
    <property type="project" value="TreeGrafter"/>
</dbReference>
<dbReference type="GO" id="GO:0000796">
    <property type="term" value="C:condensin complex"/>
    <property type="evidence" value="ECO:0007669"/>
    <property type="project" value="TreeGrafter"/>
</dbReference>
<evidence type="ECO:0000256" key="1">
    <source>
        <dbReference type="ARBA" id="ARBA00004123"/>
    </source>
</evidence>
<comment type="function">
    <text evidence="10">Regulatory subunit of the condensin complex, a complex required for conversion of interphase chromatin into mitotic-like condense chromosomes. The condensin complex probably introduces positive supercoils into relaxed DNA in the presence of type I topoisomerases and converts nicked DNA into positive knotted forms in the presence of type II topoisomerases.</text>
</comment>
<proteinExistence type="inferred from homology"/>
<evidence type="ECO:0000256" key="3">
    <source>
        <dbReference type="ARBA" id="ARBA00009606"/>
    </source>
</evidence>
<evidence type="ECO:0000256" key="8">
    <source>
        <dbReference type="ARBA" id="ARBA00023242"/>
    </source>
</evidence>
<evidence type="ECO:0000256" key="5">
    <source>
        <dbReference type="ARBA" id="ARBA00022618"/>
    </source>
</evidence>
<evidence type="ECO:0000313" key="15">
    <source>
        <dbReference type="Proteomes" id="UP001061958"/>
    </source>
</evidence>